<feature type="signal peptide" evidence="1">
    <location>
        <begin position="1"/>
        <end position="20"/>
    </location>
</feature>
<dbReference type="Proteomes" id="UP001054945">
    <property type="component" value="Unassembled WGS sequence"/>
</dbReference>
<keyword evidence="1" id="KW-0732">Signal</keyword>
<evidence type="ECO:0000256" key="1">
    <source>
        <dbReference type="SAM" id="SignalP"/>
    </source>
</evidence>
<proteinExistence type="predicted"/>
<protein>
    <submittedName>
        <fullName evidence="2">Uncharacterized protein</fullName>
    </submittedName>
</protein>
<accession>A0AAV4RQ07</accession>
<feature type="chain" id="PRO_5043596029" evidence="1">
    <location>
        <begin position="21"/>
        <end position="263"/>
    </location>
</feature>
<dbReference type="EMBL" id="BPLR01008224">
    <property type="protein sequence ID" value="GIY22996.1"/>
    <property type="molecule type" value="Genomic_DNA"/>
</dbReference>
<comment type="caution">
    <text evidence="2">The sequence shown here is derived from an EMBL/GenBank/DDBJ whole genome shotgun (WGS) entry which is preliminary data.</text>
</comment>
<evidence type="ECO:0000313" key="3">
    <source>
        <dbReference type="Proteomes" id="UP001054945"/>
    </source>
</evidence>
<reference evidence="2 3" key="1">
    <citation type="submission" date="2021-06" db="EMBL/GenBank/DDBJ databases">
        <title>Caerostris extrusa draft genome.</title>
        <authorList>
            <person name="Kono N."/>
            <person name="Arakawa K."/>
        </authorList>
    </citation>
    <scope>NUCLEOTIDE SEQUENCE [LARGE SCALE GENOMIC DNA]</scope>
</reference>
<name>A0AAV4RQ07_CAEEX</name>
<sequence>MIYKVLTLLTIFLTLSNSETAPSRCPGEKQCICGEVHLECKCQSNDSVILQSFAKYNWKKLLCMIVISFKFVLVRFYIWTWKTLNSRILKKLSMRPFGFSGVDGIKNFLLENINDLEIDLFGLSGLNGADTVKIINVTSPGLSEFAISGNNITLLKIENSSLVLDSFSFLVWDMNDVYITNSYIKTLSNASLIIRSADRVHIFQTTFDELYEKALLRFGQIPWKFTIAPLEYCHLDSCMAMQITFCFMIILLQKAQKMHILIF</sequence>
<organism evidence="2 3">
    <name type="scientific">Caerostris extrusa</name>
    <name type="common">Bark spider</name>
    <name type="synonym">Caerostris bankana</name>
    <dbReference type="NCBI Taxonomy" id="172846"/>
    <lineage>
        <taxon>Eukaryota</taxon>
        <taxon>Metazoa</taxon>
        <taxon>Ecdysozoa</taxon>
        <taxon>Arthropoda</taxon>
        <taxon>Chelicerata</taxon>
        <taxon>Arachnida</taxon>
        <taxon>Araneae</taxon>
        <taxon>Araneomorphae</taxon>
        <taxon>Entelegynae</taxon>
        <taxon>Araneoidea</taxon>
        <taxon>Araneidae</taxon>
        <taxon>Caerostris</taxon>
    </lineage>
</organism>
<dbReference type="AlphaFoldDB" id="A0AAV4RQ07"/>
<keyword evidence="3" id="KW-1185">Reference proteome</keyword>
<evidence type="ECO:0000313" key="2">
    <source>
        <dbReference type="EMBL" id="GIY22996.1"/>
    </source>
</evidence>
<gene>
    <name evidence="2" type="primary">AVEN_127939_1</name>
    <name evidence="2" type="ORF">CEXT_479991</name>
</gene>